<accession>A0A7K1UEB0</accession>
<keyword evidence="1" id="KW-0472">Membrane</keyword>
<evidence type="ECO:0000313" key="2">
    <source>
        <dbReference type="EMBL" id="MVT12315.1"/>
    </source>
</evidence>
<feature type="transmembrane region" description="Helical" evidence="1">
    <location>
        <begin position="227"/>
        <end position="247"/>
    </location>
</feature>
<proteinExistence type="predicted"/>
<keyword evidence="3" id="KW-1185">Reference proteome</keyword>
<dbReference type="RefSeq" id="WP_157309732.1">
    <property type="nucleotide sequence ID" value="NZ_WRXN01000022.1"/>
</dbReference>
<dbReference type="EMBL" id="WRXN01000022">
    <property type="protein sequence ID" value="MVT12315.1"/>
    <property type="molecule type" value="Genomic_DNA"/>
</dbReference>
<comment type="caution">
    <text evidence="2">The sequence shown here is derived from an EMBL/GenBank/DDBJ whole genome shotgun (WGS) entry which is preliminary data.</text>
</comment>
<evidence type="ECO:0000256" key="1">
    <source>
        <dbReference type="SAM" id="Phobius"/>
    </source>
</evidence>
<name>A0A7K1UEB0_9BACT</name>
<gene>
    <name evidence="2" type="ORF">GO493_28930</name>
</gene>
<sequence length="248" mass="27581">MKYTSQTWDPNISETEKSFRTFINNDQALTYFLETGTMRKNAKFAKETIYSDPAFLAFISPYYEPVYTAAVIRSFDTKDTNLMGDVAGNPILLDVSHKQKAFAAIEQHLEQKLRQLQNTSLQIQQGGFIVPAELEETSGIMVICVLNYLPVEFQSIRTKFAVQIVNTAKALMNRDFELASSMATNVRQLKADAQATYDADALYQSIERVRESAQASAGNSDGGGGGISIWGIIGIILIIIKLILLFAR</sequence>
<evidence type="ECO:0000313" key="3">
    <source>
        <dbReference type="Proteomes" id="UP000461730"/>
    </source>
</evidence>
<dbReference type="AlphaFoldDB" id="A0A7K1UEB0"/>
<keyword evidence="1" id="KW-0812">Transmembrane</keyword>
<reference evidence="2 3" key="1">
    <citation type="submission" date="2019-12" db="EMBL/GenBank/DDBJ databases">
        <title>Chitinophaga sp. strain ysch24 (GDMCC 1.1355), whole genome shotgun sequence.</title>
        <authorList>
            <person name="Zhang X."/>
        </authorList>
    </citation>
    <scope>NUCLEOTIDE SEQUENCE [LARGE SCALE GENOMIC DNA]</scope>
    <source>
        <strain evidence="3">ysch24</strain>
    </source>
</reference>
<protein>
    <submittedName>
        <fullName evidence="2">Uncharacterized protein</fullName>
    </submittedName>
</protein>
<organism evidence="2 3">
    <name type="scientific">Chitinophaga tropicalis</name>
    <dbReference type="NCBI Taxonomy" id="2683588"/>
    <lineage>
        <taxon>Bacteria</taxon>
        <taxon>Pseudomonadati</taxon>
        <taxon>Bacteroidota</taxon>
        <taxon>Chitinophagia</taxon>
        <taxon>Chitinophagales</taxon>
        <taxon>Chitinophagaceae</taxon>
        <taxon>Chitinophaga</taxon>
    </lineage>
</organism>
<dbReference type="Proteomes" id="UP000461730">
    <property type="component" value="Unassembled WGS sequence"/>
</dbReference>
<keyword evidence="1" id="KW-1133">Transmembrane helix</keyword>